<accession>A0AB39W491</accession>
<evidence type="ECO:0000313" key="1">
    <source>
        <dbReference type="EMBL" id="XDU96219.1"/>
    </source>
</evidence>
<proteinExistence type="predicted"/>
<reference evidence="1" key="1">
    <citation type="submission" date="2024-07" db="EMBL/GenBank/DDBJ databases">
        <authorList>
            <person name="Biller S.J."/>
        </authorList>
    </citation>
    <scope>NUCLEOTIDE SEQUENCE</scope>
    <source>
        <strain evidence="1">WC2409</strain>
    </source>
</reference>
<dbReference type="EMBL" id="CP165625">
    <property type="protein sequence ID" value="XDU96219.1"/>
    <property type="molecule type" value="Genomic_DNA"/>
</dbReference>
<gene>
    <name evidence="1" type="ORF">AB3G34_03720</name>
</gene>
<organism evidence="1">
    <name type="scientific">Flavobacterium sp. WC2409</name>
    <dbReference type="NCBI Taxonomy" id="3234139"/>
    <lineage>
        <taxon>Bacteria</taxon>
        <taxon>Pseudomonadati</taxon>
        <taxon>Bacteroidota</taxon>
        <taxon>Flavobacteriia</taxon>
        <taxon>Flavobacteriales</taxon>
        <taxon>Flavobacteriaceae</taxon>
        <taxon>Flavobacterium</taxon>
    </lineage>
</organism>
<sequence>MKSMLKKHILLFLFYPLITIGQVIPSTDTTIYKSRKGIFEIKYNNNHWLKSDLTSKWDAEFHDTYNLLNAYFIEYDYFVPEKNIKKTLKSQYAEFGKIKNLKIYDKMIHDMKVKYFTCTLDFNNYTYIFQGFLYNGKAGTMQIQFGAQQEAIKQYQVYIDEFCSGITQIKGMKINNNNNNNNL</sequence>
<dbReference type="AlphaFoldDB" id="A0AB39W491"/>
<dbReference type="RefSeq" id="WP_369753485.1">
    <property type="nucleotide sequence ID" value="NZ_CP165625.1"/>
</dbReference>
<name>A0AB39W491_9FLAO</name>
<protein>
    <submittedName>
        <fullName evidence="1">Uncharacterized protein</fullName>
    </submittedName>
</protein>